<evidence type="ECO:0000313" key="1">
    <source>
        <dbReference type="EMBL" id="MCX2936408.1"/>
    </source>
</evidence>
<dbReference type="RefSeq" id="WP_265995856.1">
    <property type="nucleotide sequence ID" value="NZ_JAPJDN010000004.1"/>
</dbReference>
<comment type="caution">
    <text evidence="1">The sequence shown here is derived from an EMBL/GenBank/DDBJ whole genome shotgun (WGS) entry which is preliminary data.</text>
</comment>
<evidence type="ECO:0000313" key="2">
    <source>
        <dbReference type="Proteomes" id="UP001300745"/>
    </source>
</evidence>
<dbReference type="Proteomes" id="UP001300745">
    <property type="component" value="Unassembled WGS sequence"/>
</dbReference>
<protein>
    <recommendedName>
        <fullName evidence="3">DUF4267 domain-containing protein</fullName>
    </recommendedName>
</protein>
<name>A0ABT3SA96_9MYCO</name>
<organism evidence="1 2">
    <name type="scientific">Mycobacterium pinniadriaticum</name>
    <dbReference type="NCBI Taxonomy" id="2994102"/>
    <lineage>
        <taxon>Bacteria</taxon>
        <taxon>Bacillati</taxon>
        <taxon>Actinomycetota</taxon>
        <taxon>Actinomycetes</taxon>
        <taxon>Mycobacteriales</taxon>
        <taxon>Mycobacteriaceae</taxon>
        <taxon>Mycobacterium</taxon>
    </lineage>
</organism>
<sequence>MNILSTARTAIGASGWFMPITAGKLFGIDASNDVSAALYLRLGGTRDFALAAGPLVTAGPARGKLLAIAAGCDLADIAAVAVARRNDKISSMSAALFSAASLACLTLSVKAIADVKSSTRSART</sequence>
<accession>A0ABT3SA96</accession>
<keyword evidence="2" id="KW-1185">Reference proteome</keyword>
<evidence type="ECO:0008006" key="3">
    <source>
        <dbReference type="Google" id="ProtNLM"/>
    </source>
</evidence>
<gene>
    <name evidence="1" type="ORF">ORI27_06850</name>
</gene>
<proteinExistence type="predicted"/>
<dbReference type="EMBL" id="JAPJDO010000004">
    <property type="protein sequence ID" value="MCX2936408.1"/>
    <property type="molecule type" value="Genomic_DNA"/>
</dbReference>
<reference evidence="1 2" key="1">
    <citation type="submission" date="2022-11" db="EMBL/GenBank/DDBJ databases">
        <title>Mycobacterium sp. nov.</title>
        <authorList>
            <person name="Papic B."/>
            <person name="Spicic S."/>
            <person name="Duvnjak S."/>
        </authorList>
    </citation>
    <scope>NUCLEOTIDE SEQUENCE [LARGE SCALE GENOMIC DNA]</scope>
    <source>
        <strain evidence="1 2">CVI_P4</strain>
    </source>
</reference>